<dbReference type="EMBL" id="JPQT01000106">
    <property type="protein sequence ID" value="KFE51119.1"/>
    <property type="molecule type" value="Genomic_DNA"/>
</dbReference>
<protein>
    <recommendedName>
        <fullName evidence="3">Lipoprotein</fullName>
    </recommendedName>
</protein>
<dbReference type="AlphaFoldDB" id="A0A085V6Q6"/>
<comment type="caution">
    <text evidence="1">The sequence shown here is derived from an EMBL/GenBank/DDBJ whole genome shotgun (WGS) entry which is preliminary data.</text>
</comment>
<name>A0A085V6Q6_PSESX</name>
<gene>
    <name evidence="1" type="ORF">IV02_14015</name>
</gene>
<sequence>MEKCSINFIARHWWKRAEVWVIAILLAVGCLTLGYQAGVWSASSEQTKQLAEVRAAYDAALGKRDLRLTTLAEKTQDAAAKVQEASVSAVQAADTATKAAEKVNEAVERQSP</sequence>
<dbReference type="Proteomes" id="UP000028643">
    <property type="component" value="Unassembled WGS sequence"/>
</dbReference>
<accession>A0A085V6Q6</accession>
<dbReference type="PROSITE" id="PS51257">
    <property type="entry name" value="PROKAR_LIPOPROTEIN"/>
    <property type="match status" value="1"/>
</dbReference>
<organism evidence="1 2">
    <name type="scientific">Pseudomonas syringae</name>
    <dbReference type="NCBI Taxonomy" id="317"/>
    <lineage>
        <taxon>Bacteria</taxon>
        <taxon>Pseudomonadati</taxon>
        <taxon>Pseudomonadota</taxon>
        <taxon>Gammaproteobacteria</taxon>
        <taxon>Pseudomonadales</taxon>
        <taxon>Pseudomonadaceae</taxon>
        <taxon>Pseudomonas</taxon>
    </lineage>
</organism>
<reference evidence="1 2" key="1">
    <citation type="submission" date="2014-07" db="EMBL/GenBank/DDBJ databases">
        <title>Draft Genome Sequences of Environmental Pseudomonas syringae strains.</title>
        <authorList>
            <person name="Baltrus D.A."/>
            <person name="Berge O."/>
            <person name="Morris C."/>
        </authorList>
    </citation>
    <scope>NUCLEOTIDE SEQUENCE [LARGE SCALE GENOMIC DNA]</scope>
    <source>
        <strain evidence="1 2">CEB003</strain>
    </source>
</reference>
<dbReference type="RefSeq" id="WP_047575594.1">
    <property type="nucleotide sequence ID" value="NZ_JPQT01000106.1"/>
</dbReference>
<evidence type="ECO:0008006" key="3">
    <source>
        <dbReference type="Google" id="ProtNLM"/>
    </source>
</evidence>
<evidence type="ECO:0000313" key="1">
    <source>
        <dbReference type="EMBL" id="KFE51119.1"/>
    </source>
</evidence>
<proteinExistence type="predicted"/>
<evidence type="ECO:0000313" key="2">
    <source>
        <dbReference type="Proteomes" id="UP000028643"/>
    </source>
</evidence>
<dbReference type="PATRIC" id="fig|317.174.peg.2874"/>